<feature type="domain" description="Glycosyl hydrolase family 98 putative carbohydrate-binding module" evidence="3">
    <location>
        <begin position="110"/>
        <end position="204"/>
    </location>
</feature>
<dbReference type="PANTHER" id="PTHR23150:SF19">
    <property type="entry name" value="FORMYLGLYCINE-GENERATING ENZYME"/>
    <property type="match status" value="1"/>
</dbReference>
<evidence type="ECO:0000259" key="4">
    <source>
        <dbReference type="Pfam" id="PF18582"/>
    </source>
</evidence>
<evidence type="ECO:0000313" key="5">
    <source>
        <dbReference type="EMBL" id="ALJ58457.1"/>
    </source>
</evidence>
<accession>A0A0P0FWB4</accession>
<protein>
    <submittedName>
        <fullName evidence="5">Formylglycine-generating sulfatase enzyme</fullName>
    </submittedName>
</protein>
<proteinExistence type="predicted"/>
<dbReference type="KEGG" id="bcel:BcellWH2_01195"/>
<evidence type="ECO:0000256" key="1">
    <source>
        <dbReference type="SAM" id="SignalP"/>
    </source>
</evidence>
<dbReference type="InterPro" id="IPR005532">
    <property type="entry name" value="SUMF_dom"/>
</dbReference>
<evidence type="ECO:0000313" key="6">
    <source>
        <dbReference type="Proteomes" id="UP000061809"/>
    </source>
</evidence>
<feature type="signal peptide" evidence="1">
    <location>
        <begin position="1"/>
        <end position="20"/>
    </location>
</feature>
<evidence type="ECO:0000259" key="3">
    <source>
        <dbReference type="Pfam" id="PF08305"/>
    </source>
</evidence>
<gene>
    <name evidence="5" type="ORF">BcellWH2_01195</name>
</gene>
<dbReference type="InterPro" id="IPR016187">
    <property type="entry name" value="CTDL_fold"/>
</dbReference>
<dbReference type="InterPro" id="IPR038637">
    <property type="entry name" value="NPCBM_sf"/>
</dbReference>
<dbReference type="InterPro" id="IPR036280">
    <property type="entry name" value="Multihaem_cyt_sf"/>
</dbReference>
<dbReference type="InterPro" id="IPR013222">
    <property type="entry name" value="Glyco_hyd_98_carb-bd"/>
</dbReference>
<dbReference type="InterPro" id="IPR040698">
    <property type="entry name" value="HZS_alpha_mid"/>
</dbReference>
<dbReference type="InterPro" id="IPR011042">
    <property type="entry name" value="6-blade_b-propeller_TolB-like"/>
</dbReference>
<keyword evidence="1" id="KW-0732">Signal</keyword>
<dbReference type="InterPro" id="IPR008979">
    <property type="entry name" value="Galactose-bd-like_sf"/>
</dbReference>
<dbReference type="SUPFAM" id="SSF82171">
    <property type="entry name" value="DPP6 N-terminal domain-like"/>
    <property type="match status" value="1"/>
</dbReference>
<dbReference type="RefSeq" id="WP_029428368.1">
    <property type="nucleotide sequence ID" value="NZ_CP012801.1"/>
</dbReference>
<dbReference type="SUPFAM" id="SSF48695">
    <property type="entry name" value="Multiheme cytochromes"/>
    <property type="match status" value="1"/>
</dbReference>
<dbReference type="InterPro" id="IPR051043">
    <property type="entry name" value="Sulfatase_Mod_Factor_Kinase"/>
</dbReference>
<evidence type="ECO:0000259" key="2">
    <source>
        <dbReference type="Pfam" id="PF03781"/>
    </source>
</evidence>
<dbReference type="Pfam" id="PF08305">
    <property type="entry name" value="NPCBM"/>
    <property type="match status" value="1"/>
</dbReference>
<reference evidence="5 6" key="1">
    <citation type="journal article" date="2015" name="Science">
        <title>Genetic determinants of in vivo fitness and diet responsiveness in multiple human gut Bacteroides.</title>
        <authorList>
            <person name="Wu M."/>
            <person name="McNulty N.P."/>
            <person name="Rodionov D.A."/>
            <person name="Khoroshkin M.S."/>
            <person name="Griffin N.W."/>
            <person name="Cheng J."/>
            <person name="Latreille P."/>
            <person name="Kerstetter R.A."/>
            <person name="Terrapon N."/>
            <person name="Henrissat B."/>
            <person name="Osterman A.L."/>
            <person name="Gordon J.I."/>
        </authorList>
    </citation>
    <scope>NUCLEOTIDE SEQUENCE [LARGE SCALE GENOMIC DNA]</scope>
    <source>
        <strain evidence="5 6">WH2</strain>
    </source>
</reference>
<feature type="chain" id="PRO_5006046826" evidence="1">
    <location>
        <begin position="21"/>
        <end position="1330"/>
    </location>
</feature>
<dbReference type="PATRIC" id="fig|246787.4.peg.1233"/>
<feature type="domain" description="Sulfatase-modifying factor enzyme-like" evidence="2">
    <location>
        <begin position="1069"/>
        <end position="1327"/>
    </location>
</feature>
<dbReference type="Gene3D" id="3.90.1580.10">
    <property type="entry name" value="paralog of FGE (formylglycine-generating enzyme)"/>
    <property type="match status" value="1"/>
</dbReference>
<dbReference type="Gene3D" id="2.60.120.1060">
    <property type="entry name" value="NPCBM/NEW2 domain"/>
    <property type="match status" value="2"/>
</dbReference>
<dbReference type="PANTHER" id="PTHR23150">
    <property type="entry name" value="SULFATASE MODIFYING FACTOR 1, 2"/>
    <property type="match status" value="1"/>
</dbReference>
<dbReference type="SUPFAM" id="SSF49785">
    <property type="entry name" value="Galactose-binding domain-like"/>
    <property type="match status" value="1"/>
</dbReference>
<dbReference type="EMBL" id="CP012801">
    <property type="protein sequence ID" value="ALJ58457.1"/>
    <property type="molecule type" value="Genomic_DNA"/>
</dbReference>
<dbReference type="Proteomes" id="UP000061809">
    <property type="component" value="Chromosome"/>
</dbReference>
<dbReference type="Gene3D" id="2.120.10.30">
    <property type="entry name" value="TolB, C-terminal domain"/>
    <property type="match status" value="1"/>
</dbReference>
<sequence length="1330" mass="148779">MNKKLLVMSVCIALSLPTMAQRRASAKVKAPATWAESIAAAKNQAHAEMQKTCLPIASKVIKAKEAAVPFSADITGLDEMVLYTWGTVDGTGDDQAVWANAKLVAADGSSVWLNDLKSTFKKTGSGSLRFNENAKGQDVVMKGKTYKRTIMANANAQIVVPLDKKYTRFEAEIGLENRSSAGTVIFRLQGITGAEAASDIVAKYPTEATLFLPFGGSDMKALVTTHDASIEKHIATEVINLLNDKSYFTAQVAQIASKPTLDDQVIGYLNLAQEAMKVYQLQESLSWLNMRAIEEAYNDMAKDAGYDKNANQAKLAELKLLTGKGFSGIYKNEASALEAANKALQLKRDILLANTALDMDKIIVGRYKIGTSARQVNPRALGTQNNNWSNQTSAPRGGFNAEIAELSNLRGDVKTRTIFKPTNGSSVPDLKLHWDAERLMFSMVDTDRRWQVFEVKLDGTGLKKLIETPEKDLEFFDATYLPSGKLIAVSNIGYNGVPCVNGNDEVGNMCLYDPKDGSLRRLTFDQDANWAPTVMNNGRIMYTRWEYTDLTHYFSRFVMHMNPDGTEQKSLYGSGSYFPNSTFDAKPLPGGSSQFIGVISGHHGVTRSGRLMLFDPSKSRKSEKGMLQELPFRDRKIEPIVKDRLVDGVWPQFIKPYPLTDKYFLVTAKLNESALWGVYLIDVYDNLTLIAEFEGEGLICPTPVVQRPVPPVIPEKINLASKEATVFIQDIYEGEGLEGVPRGTVKAFRVLAYEYAYNRTPSDHWAQGVQSGWDIKRLLGTVPVEEDGSAIFKIPANTPISLQPLDSEGRAIQWMRSWLTGMPGETVSCVGCHEDQNQLPIPKRVKASAMAPHDITKPEGGVRSFTFDLEVQPVLDRACIACHDGSNKLADFTGGKIDKFSGFGVSYLNLHPYVYRQGPEAEIEVLDPYEYHASVSPLIKILKTGHHGVELTDKEWQALYNWIDFNAPYHGKFKANEFKGVEQISRRTELTEKYARSGVDWQAEIRSYAKYLEGQEKPAPVKPEKKEYKDKDVKVKGWPFDKAAAQTMLANEGETKMSIELAPGVKMNFVRVPAGSFVMGSNRGHSDYSPAHKQVVKKGFWMGEIEVSNEQFRTIFPEHDSRFIRQLWKDHVHQGYPANNPEQPAIRVSWEEAMAFCKKLSEKTGKTVTLPTEVQWEWACRAGSDGEFWYGSLNTDFGKFENLADKHLNQMAVKGVNPMPMRENDPWYKYYTYQPKENGVDDGNMLMVKGGEYQANAWGLYDMQGNVAEWTSSDYLPYPYNEKTQGTGTEKVVRGGSWNDHPKASTTYYRRSYLPWQKVYNVGFRVIIED</sequence>
<organism evidence="5 6">
    <name type="scientific">Bacteroides cellulosilyticus</name>
    <dbReference type="NCBI Taxonomy" id="246787"/>
    <lineage>
        <taxon>Bacteria</taxon>
        <taxon>Pseudomonadati</taxon>
        <taxon>Bacteroidota</taxon>
        <taxon>Bacteroidia</taxon>
        <taxon>Bacteroidales</taxon>
        <taxon>Bacteroidaceae</taxon>
        <taxon>Bacteroides</taxon>
    </lineage>
</organism>
<name>A0A0P0FWB4_9BACE</name>
<dbReference type="Pfam" id="PF03781">
    <property type="entry name" value="FGE-sulfatase"/>
    <property type="match status" value="1"/>
</dbReference>
<dbReference type="InterPro" id="IPR042095">
    <property type="entry name" value="SUMF_sf"/>
</dbReference>
<dbReference type="GO" id="GO:0120147">
    <property type="term" value="F:formylglycine-generating oxidase activity"/>
    <property type="evidence" value="ECO:0007669"/>
    <property type="project" value="TreeGrafter"/>
</dbReference>
<dbReference type="Pfam" id="PF18582">
    <property type="entry name" value="HZS_alpha"/>
    <property type="match status" value="1"/>
</dbReference>
<feature type="domain" description="Hydrazine synthase alpha subunit middle" evidence="4">
    <location>
        <begin position="743"/>
        <end position="834"/>
    </location>
</feature>
<dbReference type="SUPFAM" id="SSF56436">
    <property type="entry name" value="C-type lectin-like"/>
    <property type="match status" value="1"/>
</dbReference>